<feature type="region of interest" description="Disordered" evidence="1">
    <location>
        <begin position="147"/>
        <end position="183"/>
    </location>
</feature>
<dbReference type="Proteomes" id="UP000237271">
    <property type="component" value="Unassembled WGS sequence"/>
</dbReference>
<evidence type="ECO:0000313" key="3">
    <source>
        <dbReference type="Proteomes" id="UP000237271"/>
    </source>
</evidence>
<dbReference type="AlphaFoldDB" id="A0A2P4X6G6"/>
<gene>
    <name evidence="2" type="ORF">PHPALM_29891</name>
</gene>
<name>A0A2P4X6G6_9STRA</name>
<protein>
    <submittedName>
        <fullName evidence="2">Uncharacterized protein</fullName>
    </submittedName>
</protein>
<evidence type="ECO:0000256" key="1">
    <source>
        <dbReference type="SAM" id="MobiDB-lite"/>
    </source>
</evidence>
<feature type="compositionally biased region" description="Basic residues" evidence="1">
    <location>
        <begin position="154"/>
        <end position="164"/>
    </location>
</feature>
<reference evidence="2 3" key="1">
    <citation type="journal article" date="2017" name="Genome Biol. Evol.">
        <title>Phytophthora megakarya and P. palmivora, closely related causal agents of cacao black pod rot, underwent increases in genome sizes and gene numbers by different mechanisms.</title>
        <authorList>
            <person name="Ali S.S."/>
            <person name="Shao J."/>
            <person name="Lary D.J."/>
            <person name="Kronmiller B."/>
            <person name="Shen D."/>
            <person name="Strem M.D."/>
            <person name="Amoako-Attah I."/>
            <person name="Akrofi A.Y."/>
            <person name="Begoude B.A."/>
            <person name="Ten Hoopen G.M."/>
            <person name="Coulibaly K."/>
            <person name="Kebe B.I."/>
            <person name="Melnick R.L."/>
            <person name="Guiltinan M.J."/>
            <person name="Tyler B.M."/>
            <person name="Meinhardt L.W."/>
            <person name="Bailey B.A."/>
        </authorList>
    </citation>
    <scope>NUCLEOTIDE SEQUENCE [LARGE SCALE GENOMIC DNA]</scope>
    <source>
        <strain evidence="3">sbr112.9</strain>
    </source>
</reference>
<dbReference type="OrthoDB" id="119108at2759"/>
<sequence>MWKNCIQSHLKWHAVSFKLRTEVLAEKRRQQHEEKEVAHLRHTQQRILGRKTVEDFAQLKLMRRETAATRSRSLHCNGNTSTIKIPLESRPLMSARLSTTELISNSLPRRPQSAKPVLQSQYRSMVGHSTGLGNDKEIELLDEKRAKTRCAPSTKKKKRKKASARKAEGLTPSKSAPILPDSQNMPTCKKINIVVNMRNLQLLEEPESPVIVVPSVISREAWGDV</sequence>
<accession>A0A2P4X6G6</accession>
<keyword evidence="3" id="KW-1185">Reference proteome</keyword>
<dbReference type="EMBL" id="NCKW01016276">
    <property type="protein sequence ID" value="POM61141.1"/>
    <property type="molecule type" value="Genomic_DNA"/>
</dbReference>
<proteinExistence type="predicted"/>
<evidence type="ECO:0000313" key="2">
    <source>
        <dbReference type="EMBL" id="POM61141.1"/>
    </source>
</evidence>
<organism evidence="2 3">
    <name type="scientific">Phytophthora palmivora</name>
    <dbReference type="NCBI Taxonomy" id="4796"/>
    <lineage>
        <taxon>Eukaryota</taxon>
        <taxon>Sar</taxon>
        <taxon>Stramenopiles</taxon>
        <taxon>Oomycota</taxon>
        <taxon>Peronosporomycetes</taxon>
        <taxon>Peronosporales</taxon>
        <taxon>Peronosporaceae</taxon>
        <taxon>Phytophthora</taxon>
    </lineage>
</organism>
<comment type="caution">
    <text evidence="2">The sequence shown here is derived from an EMBL/GenBank/DDBJ whole genome shotgun (WGS) entry which is preliminary data.</text>
</comment>